<dbReference type="GO" id="GO:0000976">
    <property type="term" value="F:transcription cis-regulatory region binding"/>
    <property type="evidence" value="ECO:0007669"/>
    <property type="project" value="TreeGrafter"/>
</dbReference>
<evidence type="ECO:0000313" key="6">
    <source>
        <dbReference type="EMBL" id="KIL51909.1"/>
    </source>
</evidence>
<dbReference type="Pfam" id="PF00126">
    <property type="entry name" value="HTH_1"/>
    <property type="match status" value="1"/>
</dbReference>
<dbReference type="InterPro" id="IPR036390">
    <property type="entry name" value="WH_DNA-bd_sf"/>
</dbReference>
<keyword evidence="3" id="KW-0238">DNA-binding</keyword>
<dbReference type="STRING" id="889306.KP78_02790"/>
<feature type="domain" description="HTH lysR-type" evidence="5">
    <location>
        <begin position="1"/>
        <end position="58"/>
    </location>
</feature>
<dbReference type="Pfam" id="PF03466">
    <property type="entry name" value="LysR_substrate"/>
    <property type="match status" value="1"/>
</dbReference>
<evidence type="ECO:0000259" key="5">
    <source>
        <dbReference type="PROSITE" id="PS50931"/>
    </source>
</evidence>
<dbReference type="AlphaFoldDB" id="A0A0C2SD62"/>
<dbReference type="OrthoDB" id="9803735at2"/>
<dbReference type="EMBL" id="JXRP01000006">
    <property type="protein sequence ID" value="KIL51909.1"/>
    <property type="molecule type" value="Genomic_DNA"/>
</dbReference>
<gene>
    <name evidence="6" type="ORF">KP78_02790</name>
</gene>
<dbReference type="InterPro" id="IPR005119">
    <property type="entry name" value="LysR_subst-bd"/>
</dbReference>
<evidence type="ECO:0000256" key="2">
    <source>
        <dbReference type="ARBA" id="ARBA00023015"/>
    </source>
</evidence>
<dbReference type="GO" id="GO:0003700">
    <property type="term" value="F:DNA-binding transcription factor activity"/>
    <property type="evidence" value="ECO:0007669"/>
    <property type="project" value="InterPro"/>
</dbReference>
<dbReference type="Gene3D" id="1.10.10.10">
    <property type="entry name" value="Winged helix-like DNA-binding domain superfamily/Winged helix DNA-binding domain"/>
    <property type="match status" value="1"/>
</dbReference>
<comment type="caution">
    <text evidence="6">The sequence shown here is derived from an EMBL/GenBank/DDBJ whole genome shotgun (WGS) entry which is preliminary data.</text>
</comment>
<sequence>MNITWIQTFIVAAKYENFHKASEVLYLSQPTVTVHIKQLEKELGVRLFDRKGRNIVLTAYGREFLPHAHNMIDSLDNGVNHIEKLRQGYHKTLTIAVSPLIASTYLPYWIKKYIQVHIDVEVVVHVVESNLIAEEVDKGHADLGLSRMESKTLGLSCEKLYEESLKIIAPHDGWDIESSPPLEMESLLSSEVLLTHNHPEYWDTILLELKNQYGRIRTMKVSQVHVTKRFIEEGFGFSILPISTVRRELAEGRLLEVFTHTIKLPHAATYMIKKSKNQEINDFISKIKELI</sequence>
<dbReference type="PANTHER" id="PTHR30126:SF64">
    <property type="entry name" value="HTH-TYPE TRANSCRIPTIONAL REGULATOR CITR"/>
    <property type="match status" value="1"/>
</dbReference>
<dbReference type="InterPro" id="IPR036388">
    <property type="entry name" value="WH-like_DNA-bd_sf"/>
</dbReference>
<keyword evidence="7" id="KW-1185">Reference proteome</keyword>
<dbReference type="PANTHER" id="PTHR30126">
    <property type="entry name" value="HTH-TYPE TRANSCRIPTIONAL REGULATOR"/>
    <property type="match status" value="1"/>
</dbReference>
<reference evidence="6 7" key="1">
    <citation type="submission" date="2015-01" db="EMBL/GenBank/DDBJ databases">
        <title>Genome sequencing of Jeotgalibacillus soli.</title>
        <authorList>
            <person name="Goh K.M."/>
            <person name="Chan K.-G."/>
            <person name="Yaakop A.S."/>
            <person name="Ee R."/>
            <person name="Gan H.M."/>
            <person name="Chan C.S."/>
        </authorList>
    </citation>
    <scope>NUCLEOTIDE SEQUENCE [LARGE SCALE GENOMIC DNA]</scope>
    <source>
        <strain evidence="6 7">P9</strain>
    </source>
</reference>
<protein>
    <recommendedName>
        <fullName evidence="5">HTH lysR-type domain-containing protein</fullName>
    </recommendedName>
</protein>
<evidence type="ECO:0000256" key="4">
    <source>
        <dbReference type="ARBA" id="ARBA00023163"/>
    </source>
</evidence>
<keyword evidence="2" id="KW-0805">Transcription regulation</keyword>
<dbReference type="RefSeq" id="WP_041085663.1">
    <property type="nucleotide sequence ID" value="NZ_JXRP01000006.1"/>
</dbReference>
<evidence type="ECO:0000256" key="3">
    <source>
        <dbReference type="ARBA" id="ARBA00023125"/>
    </source>
</evidence>
<evidence type="ECO:0000313" key="7">
    <source>
        <dbReference type="Proteomes" id="UP000031938"/>
    </source>
</evidence>
<dbReference type="SUPFAM" id="SSF53850">
    <property type="entry name" value="Periplasmic binding protein-like II"/>
    <property type="match status" value="1"/>
</dbReference>
<dbReference type="Proteomes" id="UP000031938">
    <property type="component" value="Unassembled WGS sequence"/>
</dbReference>
<dbReference type="Gene3D" id="3.40.190.290">
    <property type="match status" value="1"/>
</dbReference>
<name>A0A0C2SD62_9BACL</name>
<proteinExistence type="inferred from homology"/>
<dbReference type="PROSITE" id="PS50931">
    <property type="entry name" value="HTH_LYSR"/>
    <property type="match status" value="1"/>
</dbReference>
<dbReference type="InterPro" id="IPR000847">
    <property type="entry name" value="LysR_HTH_N"/>
</dbReference>
<dbReference type="CDD" id="cd05466">
    <property type="entry name" value="PBP2_LTTR_substrate"/>
    <property type="match status" value="1"/>
</dbReference>
<dbReference type="PRINTS" id="PR00039">
    <property type="entry name" value="HTHLYSR"/>
</dbReference>
<dbReference type="SUPFAM" id="SSF46785">
    <property type="entry name" value="Winged helix' DNA-binding domain"/>
    <property type="match status" value="1"/>
</dbReference>
<dbReference type="FunFam" id="1.10.10.10:FF:000001">
    <property type="entry name" value="LysR family transcriptional regulator"/>
    <property type="match status" value="1"/>
</dbReference>
<evidence type="ECO:0000256" key="1">
    <source>
        <dbReference type="ARBA" id="ARBA00009437"/>
    </source>
</evidence>
<accession>A0A0C2SD62</accession>
<organism evidence="6 7">
    <name type="scientific">Jeotgalibacillus soli</name>
    <dbReference type="NCBI Taxonomy" id="889306"/>
    <lineage>
        <taxon>Bacteria</taxon>
        <taxon>Bacillati</taxon>
        <taxon>Bacillota</taxon>
        <taxon>Bacilli</taxon>
        <taxon>Bacillales</taxon>
        <taxon>Caryophanaceae</taxon>
        <taxon>Jeotgalibacillus</taxon>
    </lineage>
</organism>
<keyword evidence="4" id="KW-0804">Transcription</keyword>
<dbReference type="PATRIC" id="fig|889306.3.peg.283"/>
<comment type="similarity">
    <text evidence="1">Belongs to the LysR transcriptional regulatory family.</text>
</comment>